<evidence type="ECO:0000313" key="4">
    <source>
        <dbReference type="Proteomes" id="UP000004394"/>
    </source>
</evidence>
<dbReference type="RefSeq" id="WP_006947679.1">
    <property type="nucleotide sequence ID" value="NZ_BAJI01000007.1"/>
</dbReference>
<feature type="domain" description="Organic solvent tolerance-like N-terminal" evidence="2">
    <location>
        <begin position="47"/>
        <end position="204"/>
    </location>
</feature>
<dbReference type="eggNOG" id="COG1452">
    <property type="taxonomic scope" value="Bacteria"/>
</dbReference>
<feature type="region of interest" description="Disordered" evidence="1">
    <location>
        <begin position="538"/>
        <end position="559"/>
    </location>
</feature>
<sequence>MTSDNRYGTKNSGHRILLLWVLCLFGLSLVQSKQTRPRKRTPAKTDQKVYLVHADELFYDLYGSRPDAQIVKGRVHFLHQGAHMTCDSAYFYEASNSFRAFGHVRMKQGDTLSLTSDYAYYDGNEQMAEARHHVVLQHRGSRLYCDSLNFDRMYGIGYFFEGGKLVDKKTVLTSDWGEYHTATKQAVFKYDVHLKSPKYIVKTDTLYYDTRKSTARVDGPSVVTSGKSVIHTTKGLFDTQRDKAQLFERSTVTNKGKNMTADSLYHDSKRGISQGYGHVVYTDNIQKNQLTGGYCYYNEKTGYAVATKNPVAMDFSQKDTLYLHADTMKLYTFHINTDSMYRKVHAFHKVRAYRTDVQAVCDSLVFNSKDSCMTMYKDPIVWNANRQLLGEKILVYFNDSTVRFAHVIGQALSVEQMADGKHYNQVASKQMKAFFIDGNMREAWAEGNVASVYYPIDDKDSTLIGLNYIETDTMKMYIGADRQLQRIWMPKAEGTLYPMTQAPAEKHALPSFAWFDDVRPLNKDDIYEWRGKQADKVLKPQESREAPLPMLTQTKGTAP</sequence>
<dbReference type="STRING" id="862515.HMPREF0658_0053"/>
<dbReference type="BioCyc" id="PMAR862515-HMP:GMOO-58-MONOMER"/>
<protein>
    <recommendedName>
        <fullName evidence="2">Organic solvent tolerance-like N-terminal domain-containing protein</fullName>
    </recommendedName>
</protein>
<evidence type="ECO:0000259" key="2">
    <source>
        <dbReference type="Pfam" id="PF13100"/>
    </source>
</evidence>
<dbReference type="AlphaFoldDB" id="E0NPF2"/>
<comment type="caution">
    <text evidence="3">The sequence shown here is derived from an EMBL/GenBank/DDBJ whole genome shotgun (WGS) entry which is preliminary data.</text>
</comment>
<dbReference type="Gene3D" id="2.60.450.10">
    <property type="entry name" value="Lipopolysaccharide (LPS) transport protein A like domain"/>
    <property type="match status" value="2"/>
</dbReference>
<dbReference type="Pfam" id="PF13100">
    <property type="entry name" value="OstA_2"/>
    <property type="match status" value="1"/>
</dbReference>
<evidence type="ECO:0000313" key="3">
    <source>
        <dbReference type="EMBL" id="EFM02911.1"/>
    </source>
</evidence>
<dbReference type="OrthoDB" id="9805931at2"/>
<dbReference type="EMBL" id="AEEI01000004">
    <property type="protein sequence ID" value="EFM02911.1"/>
    <property type="molecule type" value="Genomic_DNA"/>
</dbReference>
<proteinExistence type="predicted"/>
<reference evidence="3" key="1">
    <citation type="submission" date="2010-07" db="EMBL/GenBank/DDBJ databases">
        <authorList>
            <person name="Muzny D."/>
            <person name="Qin X."/>
            <person name="Deng J."/>
            <person name="Jiang H."/>
            <person name="Liu Y."/>
            <person name="Qu J."/>
            <person name="Song X.-Z."/>
            <person name="Zhang L."/>
            <person name="Thornton R."/>
            <person name="Coyle M."/>
            <person name="Francisco L."/>
            <person name="Jackson L."/>
            <person name="Javaid M."/>
            <person name="Korchina V."/>
            <person name="Kovar C."/>
            <person name="Mata R."/>
            <person name="Mathew T."/>
            <person name="Ngo R."/>
            <person name="Nguyen L."/>
            <person name="Nguyen N."/>
            <person name="Okwuonu G."/>
            <person name="Ongeri F."/>
            <person name="Pham C."/>
            <person name="Simmons D."/>
            <person name="Wilczek-Boney K."/>
            <person name="Hale W."/>
            <person name="Jakkamsetti A."/>
            <person name="Pham P."/>
            <person name="Ruth R."/>
            <person name="San Lucas F."/>
            <person name="Warren J."/>
            <person name="Zhang J."/>
            <person name="Zhao Z."/>
            <person name="Zhou C."/>
            <person name="Zhu D."/>
            <person name="Lee S."/>
            <person name="Bess C."/>
            <person name="Blankenburg K."/>
            <person name="Forbes L."/>
            <person name="Fu Q."/>
            <person name="Gubbala S."/>
            <person name="Hirani K."/>
            <person name="Jayaseelan J.C."/>
            <person name="Lara F."/>
            <person name="Munidasa M."/>
            <person name="Palculict T."/>
            <person name="Patil S."/>
            <person name="Pu L.-L."/>
            <person name="Saada N."/>
            <person name="Tang L."/>
            <person name="Weissenberger G."/>
            <person name="Zhu Y."/>
            <person name="Hemphill L."/>
            <person name="Shang Y."/>
            <person name="Youmans B."/>
            <person name="Ayvaz T."/>
            <person name="Ross M."/>
            <person name="Santibanez J."/>
            <person name="Aqrawi P."/>
            <person name="Gross S."/>
            <person name="Joshi V."/>
            <person name="Fowler G."/>
            <person name="Nazareth L."/>
            <person name="Reid J."/>
            <person name="Worley K."/>
            <person name="Petrosino J."/>
            <person name="Highlander S."/>
            <person name="Gibbs R."/>
        </authorList>
    </citation>
    <scope>NUCLEOTIDE SEQUENCE [LARGE SCALE GENOMIC DNA]</scope>
    <source>
        <strain evidence="3">DSM 16973</strain>
    </source>
</reference>
<keyword evidence="4" id="KW-1185">Reference proteome</keyword>
<name>E0NPF2_9BACT</name>
<dbReference type="Proteomes" id="UP000004394">
    <property type="component" value="Unassembled WGS sequence"/>
</dbReference>
<evidence type="ECO:0000256" key="1">
    <source>
        <dbReference type="SAM" id="MobiDB-lite"/>
    </source>
</evidence>
<accession>E0NPF2</accession>
<organism evidence="3 4">
    <name type="scientific">Hoylesella marshii DSM 16973 = JCM 13450</name>
    <dbReference type="NCBI Taxonomy" id="862515"/>
    <lineage>
        <taxon>Bacteria</taxon>
        <taxon>Pseudomonadati</taxon>
        <taxon>Bacteroidota</taxon>
        <taxon>Bacteroidia</taxon>
        <taxon>Bacteroidales</taxon>
        <taxon>Prevotellaceae</taxon>
        <taxon>Hoylesella</taxon>
    </lineage>
</organism>
<dbReference type="HOGENOM" id="CLU_014976_1_1_10"/>
<dbReference type="InterPro" id="IPR005653">
    <property type="entry name" value="OstA-like_N"/>
</dbReference>
<gene>
    <name evidence="3" type="ORF">HMPREF0658_0053</name>
</gene>